<feature type="transmembrane region" description="Helical" evidence="8">
    <location>
        <begin position="794"/>
        <end position="815"/>
    </location>
</feature>
<dbReference type="PANTHER" id="PTHR30572:SF4">
    <property type="entry name" value="ABC TRANSPORTER PERMEASE YTRF"/>
    <property type="match status" value="1"/>
</dbReference>
<evidence type="ECO:0000256" key="1">
    <source>
        <dbReference type="ARBA" id="ARBA00004651"/>
    </source>
</evidence>
<keyword evidence="4 8" id="KW-1133">Transmembrane helix</keyword>
<dbReference type="Pfam" id="PF02687">
    <property type="entry name" value="FtsX"/>
    <property type="match status" value="2"/>
</dbReference>
<proteinExistence type="inferred from homology"/>
<feature type="domain" description="ABC3 transporter permease C-terminal" evidence="9">
    <location>
        <begin position="621"/>
        <end position="727"/>
    </location>
</feature>
<feature type="region of interest" description="Disordered" evidence="7">
    <location>
        <begin position="481"/>
        <end position="501"/>
    </location>
</feature>
<gene>
    <name evidence="10" type="ORF">HMPREF9233_00365</name>
</gene>
<evidence type="ECO:0000313" key="11">
    <source>
        <dbReference type="Proteomes" id="UP000009888"/>
    </source>
</evidence>
<evidence type="ECO:0000256" key="6">
    <source>
        <dbReference type="ARBA" id="ARBA00038076"/>
    </source>
</evidence>
<name>K9EFZ4_9ACTO</name>
<dbReference type="InterPro" id="IPR003838">
    <property type="entry name" value="ABC3_permease_C"/>
</dbReference>
<feature type="transmembrane region" description="Helical" evidence="8">
    <location>
        <begin position="920"/>
        <end position="945"/>
    </location>
</feature>
<comment type="similarity">
    <text evidence="6">Belongs to the ABC-4 integral membrane protein family.</text>
</comment>
<organism evidence="10 11">
    <name type="scientific">Actinobaculum massiliense ACS-171-V-Col2</name>
    <dbReference type="NCBI Taxonomy" id="883066"/>
    <lineage>
        <taxon>Bacteria</taxon>
        <taxon>Bacillati</taxon>
        <taxon>Actinomycetota</taxon>
        <taxon>Actinomycetes</taxon>
        <taxon>Actinomycetales</taxon>
        <taxon>Actinomycetaceae</taxon>
        <taxon>Actinobaculum</taxon>
    </lineage>
</organism>
<dbReference type="HOGENOM" id="CLU_010205_0_0_11"/>
<evidence type="ECO:0000256" key="2">
    <source>
        <dbReference type="ARBA" id="ARBA00022475"/>
    </source>
</evidence>
<dbReference type="Proteomes" id="UP000009888">
    <property type="component" value="Unassembled WGS sequence"/>
</dbReference>
<keyword evidence="5 8" id="KW-0472">Membrane</keyword>
<dbReference type="STRING" id="202789.GCA_001457435_01772"/>
<evidence type="ECO:0000256" key="5">
    <source>
        <dbReference type="ARBA" id="ARBA00023136"/>
    </source>
</evidence>
<protein>
    <recommendedName>
        <fullName evidence="9">ABC3 transporter permease C-terminal domain-containing protein</fullName>
    </recommendedName>
</protein>
<dbReference type="EMBL" id="AGWL01000002">
    <property type="protein sequence ID" value="EKU95578.1"/>
    <property type="molecule type" value="Genomic_DNA"/>
</dbReference>
<feature type="transmembrane region" description="Helical" evidence="8">
    <location>
        <begin position="884"/>
        <end position="908"/>
    </location>
</feature>
<evidence type="ECO:0000256" key="4">
    <source>
        <dbReference type="ARBA" id="ARBA00022989"/>
    </source>
</evidence>
<evidence type="ECO:0000256" key="8">
    <source>
        <dbReference type="SAM" id="Phobius"/>
    </source>
</evidence>
<dbReference type="GO" id="GO:0022857">
    <property type="term" value="F:transmembrane transporter activity"/>
    <property type="evidence" value="ECO:0007669"/>
    <property type="project" value="TreeGrafter"/>
</dbReference>
<evidence type="ECO:0000256" key="3">
    <source>
        <dbReference type="ARBA" id="ARBA00022692"/>
    </source>
</evidence>
<feature type="region of interest" description="Disordered" evidence="7">
    <location>
        <begin position="737"/>
        <end position="757"/>
    </location>
</feature>
<comment type="caution">
    <text evidence="10">The sequence shown here is derived from an EMBL/GenBank/DDBJ whole genome shotgun (WGS) entry which is preliminary data.</text>
</comment>
<keyword evidence="11" id="KW-1185">Reference proteome</keyword>
<comment type="subcellular location">
    <subcellularLocation>
        <location evidence="1">Cell membrane</location>
        <topology evidence="1">Multi-pass membrane protein</topology>
    </subcellularLocation>
</comment>
<dbReference type="PATRIC" id="fig|883066.3.peg.382"/>
<reference evidence="10 11" key="1">
    <citation type="submission" date="2012-09" db="EMBL/GenBank/DDBJ databases">
        <title>The Genome Sequence of Actinobaculum massiliae ACS-171-V-COL2.</title>
        <authorList>
            <consortium name="The Broad Institute Genome Sequencing Platform"/>
            <person name="Earl A."/>
            <person name="Ward D."/>
            <person name="Feldgarden M."/>
            <person name="Gevers D."/>
            <person name="Saerens B."/>
            <person name="Vaneechoutte M."/>
            <person name="Walker B."/>
            <person name="Young S.K."/>
            <person name="Zeng Q."/>
            <person name="Gargeya S."/>
            <person name="Fitzgerald M."/>
            <person name="Haas B."/>
            <person name="Abouelleil A."/>
            <person name="Alvarado L."/>
            <person name="Arachchi H.M."/>
            <person name="Berlin A."/>
            <person name="Chapman S.B."/>
            <person name="Goldberg J."/>
            <person name="Griggs A."/>
            <person name="Gujja S."/>
            <person name="Hansen M."/>
            <person name="Howarth C."/>
            <person name="Imamovic A."/>
            <person name="Larimer J."/>
            <person name="McCowen C."/>
            <person name="Montmayeur A."/>
            <person name="Murphy C."/>
            <person name="Neiman D."/>
            <person name="Pearson M."/>
            <person name="Priest M."/>
            <person name="Roberts A."/>
            <person name="Saif S."/>
            <person name="Shea T."/>
            <person name="Sisk P."/>
            <person name="Sykes S."/>
            <person name="Wortman J."/>
            <person name="Nusbaum C."/>
            <person name="Birren B."/>
        </authorList>
    </citation>
    <scope>NUCLEOTIDE SEQUENCE [LARGE SCALE GENOMIC DNA]</scope>
    <source>
        <strain evidence="11">ACS-171-V-Col2</strain>
    </source>
</reference>
<dbReference type="PANTHER" id="PTHR30572">
    <property type="entry name" value="MEMBRANE COMPONENT OF TRANSPORTER-RELATED"/>
    <property type="match status" value="1"/>
</dbReference>
<feature type="transmembrane region" description="Helical" evidence="8">
    <location>
        <begin position="661"/>
        <end position="685"/>
    </location>
</feature>
<feature type="transmembrane region" description="Helical" evidence="8">
    <location>
        <begin position="620"/>
        <end position="641"/>
    </location>
</feature>
<keyword evidence="2" id="KW-1003">Cell membrane</keyword>
<accession>K9EFZ4</accession>
<dbReference type="GO" id="GO:0005886">
    <property type="term" value="C:plasma membrane"/>
    <property type="evidence" value="ECO:0007669"/>
    <property type="project" value="UniProtKB-SubCell"/>
</dbReference>
<dbReference type="AlphaFoldDB" id="K9EFZ4"/>
<evidence type="ECO:0000259" key="9">
    <source>
        <dbReference type="Pfam" id="PF02687"/>
    </source>
</evidence>
<dbReference type="RefSeq" id="WP_007000583.1">
    <property type="nucleotide sequence ID" value="NZ_JH992955.1"/>
</dbReference>
<feature type="transmembrane region" description="Helical" evidence="8">
    <location>
        <begin position="840"/>
        <end position="863"/>
    </location>
</feature>
<evidence type="ECO:0000256" key="7">
    <source>
        <dbReference type="SAM" id="MobiDB-lite"/>
    </source>
</evidence>
<dbReference type="InterPro" id="IPR050250">
    <property type="entry name" value="Macrolide_Exporter_MacB"/>
</dbReference>
<feature type="domain" description="ABC3 transporter permease C-terminal" evidence="9">
    <location>
        <begin position="841"/>
        <end position="940"/>
    </location>
</feature>
<sequence length="955" mass="100720">MLRFAWENVRHDFRRVATLLLALIIAIPAFVLLTTATTTQRLEVEETLASNWRGSYDVLIRPAGSRNDVEKSSSLVEPNFLAGIYGGITTDQLEDIRSIADVEVAAPIAMIGTIPLSASTAKLDVSELVDNAEQRTFLRSRIALSARNGRYTTAPIELVNYYTPNPIHVGTGTGGALSITELDPGAEREICGLTDPGFDIAVTCQGRPSAAESGAGNEPRPTLLTPAVSLQLPFAAVDPEAEAQLVGLDKTVTSGRYLSRADTLGHAQYQPLGSLPSKDVRYLPVMLTKSLGDPDVSINAQVEALPASLAEEYFTGPLDADLGRRIAQAPAERTATLTAGADAYWKEFLREHNPQEPAREGHISRAIAVPHFQRSGPISYQASPAEGIVVEGSPSRYKDDFELPSPGSLGPSFREVTTVAEAPISGDTGSATGPSPDSTTPLLVPVGIYDATLLTAADGQSGGVAPLTTYQRIPIAAADEATTRELGSSEYRPDLNPAGYSQQPPALLTSLDAFIAGFSTVDPELTRAPISAIRVRISGINDFNEVATERIRVVAEKIAEATGLDVDIMTGSSLAVQNITLTAPTTDGFTHAPGLRLHNPWSKKGVTATISTALDHKSLALAWVIIISATLTVAMAASAMIRAKRRELGILSATGWRPTSILRLLLAELTIIGVLGGFIGAVLAYAALPFLGLNAPLWWPLVTIPLALLVTLAAGLPTALSATRISPLQAILPYAPKRRTQSSRARSDTKGSAHSLANSRADSLVAARDGAELARAWGPARLGMQRISHRPARFFTAASAVALAAATINLTVWLIDAFQGQLVGSMLGETVSVRVRTPDLIAICVLAVLGLVAVGVVLWIGAVEDARVYGILHAVGWRPAAIRRAILAQSLCVGLSGAFAGAALSLLVTLPFSEPSSRTFIIAALVAGGYTLATLAVGFIPAALLQRRPLPELLA</sequence>
<feature type="transmembrane region" description="Helical" evidence="8">
    <location>
        <begin position="697"/>
        <end position="720"/>
    </location>
</feature>
<evidence type="ECO:0000313" key="10">
    <source>
        <dbReference type="EMBL" id="EKU95578.1"/>
    </source>
</evidence>
<keyword evidence="3 8" id="KW-0812">Transmembrane</keyword>
<dbReference type="eggNOG" id="COG0577">
    <property type="taxonomic scope" value="Bacteria"/>
</dbReference>